<proteinExistence type="predicted"/>
<accession>A0AAN7CT98</accession>
<evidence type="ECO:0000313" key="1">
    <source>
        <dbReference type="EMBL" id="KAK4247905.1"/>
    </source>
</evidence>
<name>A0AAN7CT98_9PEZI</name>
<dbReference type="Proteomes" id="UP001303647">
    <property type="component" value="Unassembled WGS sequence"/>
</dbReference>
<dbReference type="AlphaFoldDB" id="A0AAN7CT98"/>
<reference evidence="1" key="2">
    <citation type="submission" date="2023-05" db="EMBL/GenBank/DDBJ databases">
        <authorList>
            <consortium name="Lawrence Berkeley National Laboratory"/>
            <person name="Steindorff A."/>
            <person name="Hensen N."/>
            <person name="Bonometti L."/>
            <person name="Westerberg I."/>
            <person name="Brannstrom I.O."/>
            <person name="Guillou S."/>
            <person name="Cros-Aarteil S."/>
            <person name="Calhoun S."/>
            <person name="Haridas S."/>
            <person name="Kuo A."/>
            <person name="Mondo S."/>
            <person name="Pangilinan J."/>
            <person name="Riley R."/>
            <person name="Labutti K."/>
            <person name="Andreopoulos B."/>
            <person name="Lipzen A."/>
            <person name="Chen C."/>
            <person name="Yanf M."/>
            <person name="Daum C."/>
            <person name="Ng V."/>
            <person name="Clum A."/>
            <person name="Ohm R."/>
            <person name="Martin F."/>
            <person name="Silar P."/>
            <person name="Natvig D."/>
            <person name="Lalanne C."/>
            <person name="Gautier V."/>
            <person name="Ament-Velasquez S.L."/>
            <person name="Kruys A."/>
            <person name="Hutchinson M.I."/>
            <person name="Powell A.J."/>
            <person name="Barry K."/>
            <person name="Miller A.N."/>
            <person name="Grigoriev I.V."/>
            <person name="Debuchy R."/>
            <person name="Gladieux P."/>
            <person name="Thoren M.H."/>
            <person name="Johannesson H."/>
        </authorList>
    </citation>
    <scope>NUCLEOTIDE SEQUENCE</scope>
    <source>
        <strain evidence="1">CBS 359.72</strain>
    </source>
</reference>
<keyword evidence="2" id="KW-1185">Reference proteome</keyword>
<gene>
    <name evidence="1" type="ORF">C7999DRAFT_31717</name>
</gene>
<dbReference type="EMBL" id="MU857646">
    <property type="protein sequence ID" value="KAK4247905.1"/>
    <property type="molecule type" value="Genomic_DNA"/>
</dbReference>
<sequence>MLLNMDVQMAEDSDTPTVIRACTADYNTSGTMKVAFVPDVTKASLCTTANNSGNGGEFLVGHLLPAGRQVKSYLVSQKPSCTNNAIAFGYSQSSVIGIFAGAEVHQHGVTLDVLDKFLKYAEDQSISKTTVVQLCFLFFIPFIGPTGGGAIAAGVRILIQLVGAAGEVGMAVYGVVSDPENAFMTVFSTLMRAGFGRGSFRSAANSRRDMSSMEYNSLWNPKSKLDTEQMA</sequence>
<comment type="caution">
    <text evidence="1">The sequence shown here is derived from an EMBL/GenBank/DDBJ whole genome shotgun (WGS) entry which is preliminary data.</text>
</comment>
<protein>
    <submittedName>
        <fullName evidence="1">Uncharacterized protein</fullName>
    </submittedName>
</protein>
<evidence type="ECO:0000313" key="2">
    <source>
        <dbReference type="Proteomes" id="UP001303647"/>
    </source>
</evidence>
<reference evidence="1" key="1">
    <citation type="journal article" date="2023" name="Mol. Phylogenet. Evol.">
        <title>Genome-scale phylogeny and comparative genomics of the fungal order Sordariales.</title>
        <authorList>
            <person name="Hensen N."/>
            <person name="Bonometti L."/>
            <person name="Westerberg I."/>
            <person name="Brannstrom I.O."/>
            <person name="Guillou S."/>
            <person name="Cros-Aarteil S."/>
            <person name="Calhoun S."/>
            <person name="Haridas S."/>
            <person name="Kuo A."/>
            <person name="Mondo S."/>
            <person name="Pangilinan J."/>
            <person name="Riley R."/>
            <person name="LaButti K."/>
            <person name="Andreopoulos B."/>
            <person name="Lipzen A."/>
            <person name="Chen C."/>
            <person name="Yan M."/>
            <person name="Daum C."/>
            <person name="Ng V."/>
            <person name="Clum A."/>
            <person name="Steindorff A."/>
            <person name="Ohm R.A."/>
            <person name="Martin F."/>
            <person name="Silar P."/>
            <person name="Natvig D.O."/>
            <person name="Lalanne C."/>
            <person name="Gautier V."/>
            <person name="Ament-Velasquez S.L."/>
            <person name="Kruys A."/>
            <person name="Hutchinson M.I."/>
            <person name="Powell A.J."/>
            <person name="Barry K."/>
            <person name="Miller A.N."/>
            <person name="Grigoriev I.V."/>
            <person name="Debuchy R."/>
            <person name="Gladieux P."/>
            <person name="Hiltunen Thoren M."/>
            <person name="Johannesson H."/>
        </authorList>
    </citation>
    <scope>NUCLEOTIDE SEQUENCE</scope>
    <source>
        <strain evidence="1">CBS 359.72</strain>
    </source>
</reference>
<organism evidence="1 2">
    <name type="scientific">Corynascus novoguineensis</name>
    <dbReference type="NCBI Taxonomy" id="1126955"/>
    <lineage>
        <taxon>Eukaryota</taxon>
        <taxon>Fungi</taxon>
        <taxon>Dikarya</taxon>
        <taxon>Ascomycota</taxon>
        <taxon>Pezizomycotina</taxon>
        <taxon>Sordariomycetes</taxon>
        <taxon>Sordariomycetidae</taxon>
        <taxon>Sordariales</taxon>
        <taxon>Chaetomiaceae</taxon>
        <taxon>Corynascus</taxon>
    </lineage>
</organism>